<dbReference type="RefSeq" id="WP_106702056.1">
    <property type="nucleotide sequence ID" value="NZ_CP027666.1"/>
</dbReference>
<dbReference type="KEGG" id="otk:C6570_03925"/>
<dbReference type="Proteomes" id="UP000239709">
    <property type="component" value="Chromosome"/>
</dbReference>
<protein>
    <recommendedName>
        <fullName evidence="3">Lipoprotein</fullName>
    </recommendedName>
</protein>
<keyword evidence="2" id="KW-1185">Reference proteome</keyword>
<dbReference type="EMBL" id="CP027666">
    <property type="protein sequence ID" value="AVO33493.1"/>
    <property type="molecule type" value="Genomic_DNA"/>
</dbReference>
<reference evidence="1 2" key="1">
    <citation type="submission" date="2018-03" db="EMBL/GenBank/DDBJ databases">
        <title>Genome sequencing of Ottowia sp.</title>
        <authorList>
            <person name="Kim S.-J."/>
            <person name="Heo J."/>
            <person name="Kwon S.-W."/>
        </authorList>
    </citation>
    <scope>NUCLEOTIDE SEQUENCE [LARGE SCALE GENOMIC DNA]</scope>
    <source>
        <strain evidence="1 2">KADR8-3</strain>
    </source>
</reference>
<evidence type="ECO:0000313" key="1">
    <source>
        <dbReference type="EMBL" id="AVO33493.1"/>
    </source>
</evidence>
<dbReference type="AlphaFoldDB" id="A0A2S0MCM2"/>
<evidence type="ECO:0000313" key="2">
    <source>
        <dbReference type="Proteomes" id="UP000239709"/>
    </source>
</evidence>
<dbReference type="OrthoDB" id="7596528at2"/>
<proteinExistence type="predicted"/>
<accession>A0A2S0MCM2</accession>
<gene>
    <name evidence="1" type="ORF">C6570_03925</name>
</gene>
<sequence length="193" mass="20588">MLFKQRLGFAFLVAGLAAVFLSGCVGPAPSYSPSVNNVERLKKANAAPTKLGAFVPKAGMENADAISLRAASMVSPVGKNFADYLAAALRSELELAKLYDPASAVEVSGTLLRNNINAGGISTNDGQLEAQFVVKRNAEVRYDKVKKVTRQWDGAFAGAVAVPQAANNYPLMVQQLLAELFADPEFLQAIQKR</sequence>
<name>A0A2S0MCM2_9BURK</name>
<evidence type="ECO:0008006" key="3">
    <source>
        <dbReference type="Google" id="ProtNLM"/>
    </source>
</evidence>
<organism evidence="1 2">
    <name type="scientific">Ottowia oryzae</name>
    <dbReference type="NCBI Taxonomy" id="2109914"/>
    <lineage>
        <taxon>Bacteria</taxon>
        <taxon>Pseudomonadati</taxon>
        <taxon>Pseudomonadota</taxon>
        <taxon>Betaproteobacteria</taxon>
        <taxon>Burkholderiales</taxon>
        <taxon>Comamonadaceae</taxon>
        <taxon>Ottowia</taxon>
    </lineage>
</organism>
<dbReference type="PROSITE" id="PS51257">
    <property type="entry name" value="PROKAR_LIPOPROTEIN"/>
    <property type="match status" value="1"/>
</dbReference>